<evidence type="ECO:0000313" key="1">
    <source>
        <dbReference type="EMBL" id="TMS36310.1"/>
    </source>
</evidence>
<reference evidence="1 2" key="2">
    <citation type="journal article" date="2019" name="G3 (Bethesda)">
        <title>Hybrid Assembly of the Genome of the Entomopathogenic Nematode Steinernema carpocapsae Identifies the X-Chromosome.</title>
        <authorList>
            <person name="Serra L."/>
            <person name="Macchietto M."/>
            <person name="Macias-Munoz A."/>
            <person name="McGill C.J."/>
            <person name="Rodriguez I.M."/>
            <person name="Rodriguez B."/>
            <person name="Murad R."/>
            <person name="Mortazavi A."/>
        </authorList>
    </citation>
    <scope>NUCLEOTIDE SEQUENCE [LARGE SCALE GENOMIC DNA]</scope>
    <source>
        <strain evidence="1 2">ALL</strain>
    </source>
</reference>
<organism evidence="1 2">
    <name type="scientific">Steinernema carpocapsae</name>
    <name type="common">Entomopathogenic nematode</name>
    <dbReference type="NCBI Taxonomy" id="34508"/>
    <lineage>
        <taxon>Eukaryota</taxon>
        <taxon>Metazoa</taxon>
        <taxon>Ecdysozoa</taxon>
        <taxon>Nematoda</taxon>
        <taxon>Chromadorea</taxon>
        <taxon>Rhabditida</taxon>
        <taxon>Tylenchina</taxon>
        <taxon>Panagrolaimomorpha</taxon>
        <taxon>Strongyloidoidea</taxon>
        <taxon>Steinernematidae</taxon>
        <taxon>Steinernema</taxon>
    </lineage>
</organism>
<sequence>MAILREHELEGKNGSDHRQRVHPVFDKPTGCANQCDICFLSGNLPAAFIGGSVAGRGSAAPAPQSVLINLRQPCLSDTFPFRNVSYLGVTGVLFSLSFASDADSASAVVLIPEAGPVLDEWTPHIEMGESEKFGSFTFIYKTL</sequence>
<proteinExistence type="predicted"/>
<dbReference type="AlphaFoldDB" id="A0A4U8USL9"/>
<accession>A0A4U8USL9</accession>
<dbReference type="Proteomes" id="UP000298663">
    <property type="component" value="Unassembled WGS sequence"/>
</dbReference>
<reference evidence="1 2" key="1">
    <citation type="journal article" date="2015" name="Genome Biol.">
        <title>Comparative genomics of Steinernema reveals deeply conserved gene regulatory networks.</title>
        <authorList>
            <person name="Dillman A.R."/>
            <person name="Macchietto M."/>
            <person name="Porter C.F."/>
            <person name="Rogers A."/>
            <person name="Williams B."/>
            <person name="Antoshechkin I."/>
            <person name="Lee M.M."/>
            <person name="Goodwin Z."/>
            <person name="Lu X."/>
            <person name="Lewis E.E."/>
            <person name="Goodrich-Blair H."/>
            <person name="Stock S.P."/>
            <person name="Adams B.J."/>
            <person name="Sternberg P.W."/>
            <person name="Mortazavi A."/>
        </authorList>
    </citation>
    <scope>NUCLEOTIDE SEQUENCE [LARGE SCALE GENOMIC DNA]</scope>
    <source>
        <strain evidence="1 2">ALL</strain>
    </source>
</reference>
<evidence type="ECO:0000313" key="2">
    <source>
        <dbReference type="Proteomes" id="UP000298663"/>
    </source>
</evidence>
<protein>
    <submittedName>
        <fullName evidence="1">Uncharacterized protein</fullName>
    </submittedName>
</protein>
<gene>
    <name evidence="1" type="ORF">L596_003504</name>
</gene>
<keyword evidence="2" id="KW-1185">Reference proteome</keyword>
<dbReference type="EMBL" id="AZBU02000001">
    <property type="protein sequence ID" value="TMS36310.1"/>
    <property type="molecule type" value="Genomic_DNA"/>
</dbReference>
<comment type="caution">
    <text evidence="1">The sequence shown here is derived from an EMBL/GenBank/DDBJ whole genome shotgun (WGS) entry which is preliminary data.</text>
</comment>
<name>A0A4U8USL9_STECR</name>